<protein>
    <recommendedName>
        <fullName evidence="1">Homing endonuclease LAGLIDADG domain-containing protein</fullName>
    </recommendedName>
</protein>
<dbReference type="InterPro" id="IPR004860">
    <property type="entry name" value="LAGLIDADG_dom"/>
</dbReference>
<reference evidence="2 3" key="1">
    <citation type="submission" date="2017-09" db="EMBL/GenBank/DDBJ databases">
        <title>Depth-based differentiation of microbial function through sediment-hosted aquifers and enrichment of novel symbionts in the deep terrestrial subsurface.</title>
        <authorList>
            <person name="Probst A.J."/>
            <person name="Ladd B."/>
            <person name="Jarett J.K."/>
            <person name="Geller-Mcgrath D.E."/>
            <person name="Sieber C.M."/>
            <person name="Emerson J.B."/>
            <person name="Anantharaman K."/>
            <person name="Thomas B.C."/>
            <person name="Malmstrom R."/>
            <person name="Stieglmeier M."/>
            <person name="Klingl A."/>
            <person name="Woyke T."/>
            <person name="Ryan C.M."/>
            <person name="Banfield J.F."/>
        </authorList>
    </citation>
    <scope>NUCLEOTIDE SEQUENCE [LARGE SCALE GENOMIC DNA]</scope>
    <source>
        <strain evidence="2">CG23_combo_of_CG06-09_8_20_14_all_36_125</strain>
    </source>
</reference>
<gene>
    <name evidence="2" type="ORF">COX33_00700</name>
</gene>
<dbReference type="SUPFAM" id="SSF55608">
    <property type="entry name" value="Homing endonucleases"/>
    <property type="match status" value="1"/>
</dbReference>
<comment type="caution">
    <text evidence="2">The sequence shown here is derived from an EMBL/GenBank/DDBJ whole genome shotgun (WGS) entry which is preliminary data.</text>
</comment>
<proteinExistence type="predicted"/>
<dbReference type="Proteomes" id="UP000237258">
    <property type="component" value="Unassembled WGS sequence"/>
</dbReference>
<name>A0A2G9YZK3_9BACT</name>
<evidence type="ECO:0000259" key="1">
    <source>
        <dbReference type="Pfam" id="PF03161"/>
    </source>
</evidence>
<sequence length="306" mass="36972">MKWKIDEKILKKLYSKGRKSIDDIAKILNTPRYAINYWRRKYKIKRLTYFERHPLPKLTKIQKEYLFGALLGDDRLGKKKEETYPSLRVGHSIKQKDYVFWKYNIWKNLVLSGVKKVKIRVKDKTYFSHQFFTREHPEFLKFYNFFYKNGKKKISREALNQLTPFSIAIWYMDDGSYIKSRGRALLATNSFSYKEQLIIQKYFKEKWNLPTTIGTSDSGTHYLRFNTENSIKFLKIIEKYIIPCFHYKIDPGRKLLYRKLSAEELNYIKNNYKTKSPKLIAQKLKRDANNIRNIIRRLKLTNLKRK</sequence>
<dbReference type="Pfam" id="PF03161">
    <property type="entry name" value="LAGLIDADG_2"/>
    <property type="match status" value="1"/>
</dbReference>
<accession>A0A2G9YZK3</accession>
<dbReference type="AlphaFoldDB" id="A0A2G9YZK3"/>
<organism evidence="2 3">
    <name type="scientific">Candidatus Nealsonbacteria bacterium CG23_combo_of_CG06-09_8_20_14_all_36_125</name>
    <dbReference type="NCBI Taxonomy" id="1974719"/>
    <lineage>
        <taxon>Bacteria</taxon>
        <taxon>Candidatus Nealsoniibacteriota</taxon>
    </lineage>
</organism>
<dbReference type="EMBL" id="PCRR01000017">
    <property type="protein sequence ID" value="PIP24660.1"/>
    <property type="molecule type" value="Genomic_DNA"/>
</dbReference>
<evidence type="ECO:0000313" key="2">
    <source>
        <dbReference type="EMBL" id="PIP24660.1"/>
    </source>
</evidence>
<dbReference type="GO" id="GO:0004519">
    <property type="term" value="F:endonuclease activity"/>
    <property type="evidence" value="ECO:0007669"/>
    <property type="project" value="InterPro"/>
</dbReference>
<feature type="domain" description="Homing endonuclease LAGLIDADG" evidence="1">
    <location>
        <begin position="64"/>
        <end position="233"/>
    </location>
</feature>
<dbReference type="InterPro" id="IPR027434">
    <property type="entry name" value="Homing_endonucl"/>
</dbReference>
<dbReference type="Gene3D" id="3.10.28.10">
    <property type="entry name" value="Homing endonucleases"/>
    <property type="match status" value="2"/>
</dbReference>
<evidence type="ECO:0000313" key="3">
    <source>
        <dbReference type="Proteomes" id="UP000237258"/>
    </source>
</evidence>